<reference evidence="2 3" key="1">
    <citation type="submission" date="2014-06" db="EMBL/GenBank/DDBJ databases">
        <title>Evolutionary Origins and Diversification of the Mycorrhizal Mutualists.</title>
        <authorList>
            <consortium name="DOE Joint Genome Institute"/>
            <consortium name="Mycorrhizal Genomics Consortium"/>
            <person name="Kohler A."/>
            <person name="Kuo A."/>
            <person name="Nagy L.G."/>
            <person name="Floudas D."/>
            <person name="Copeland A."/>
            <person name="Barry K.W."/>
            <person name="Cichocki N."/>
            <person name="Veneault-Fourrey C."/>
            <person name="LaButti K."/>
            <person name="Lindquist E.A."/>
            <person name="Lipzen A."/>
            <person name="Lundell T."/>
            <person name="Morin E."/>
            <person name="Murat C."/>
            <person name="Riley R."/>
            <person name="Ohm R."/>
            <person name="Sun H."/>
            <person name="Tunlid A."/>
            <person name="Henrissat B."/>
            <person name="Grigoriev I.V."/>
            <person name="Hibbett D.S."/>
            <person name="Martin F."/>
        </authorList>
    </citation>
    <scope>NUCLEOTIDE SEQUENCE [LARGE SCALE GENOMIC DNA]</scope>
    <source>
        <strain evidence="2 3">FD-325 SS-3</strain>
    </source>
</reference>
<feature type="region of interest" description="Disordered" evidence="1">
    <location>
        <begin position="1"/>
        <end position="57"/>
    </location>
</feature>
<evidence type="ECO:0000256" key="1">
    <source>
        <dbReference type="SAM" id="MobiDB-lite"/>
    </source>
</evidence>
<keyword evidence="3" id="KW-1185">Reference proteome</keyword>
<organism evidence="2 3">
    <name type="scientific">Plicaturopsis crispa FD-325 SS-3</name>
    <dbReference type="NCBI Taxonomy" id="944288"/>
    <lineage>
        <taxon>Eukaryota</taxon>
        <taxon>Fungi</taxon>
        <taxon>Dikarya</taxon>
        <taxon>Basidiomycota</taxon>
        <taxon>Agaricomycotina</taxon>
        <taxon>Agaricomycetes</taxon>
        <taxon>Agaricomycetidae</taxon>
        <taxon>Amylocorticiales</taxon>
        <taxon>Amylocorticiaceae</taxon>
        <taxon>Plicatura</taxon>
        <taxon>Plicaturopsis crispa</taxon>
    </lineage>
</organism>
<protein>
    <submittedName>
        <fullName evidence="2">Unplaced genomic scaffold PLICRscaffold_22, whole genome shotgun sequence</fullName>
    </submittedName>
</protein>
<accession>A0A0C9SKF9</accession>
<dbReference type="HOGENOM" id="CLU_1865966_0_0_1"/>
<dbReference type="EMBL" id="KN832575">
    <property type="protein sequence ID" value="KII83666.1"/>
    <property type="molecule type" value="Genomic_DNA"/>
</dbReference>
<feature type="compositionally biased region" description="Polar residues" evidence="1">
    <location>
        <begin position="1"/>
        <end position="16"/>
    </location>
</feature>
<evidence type="ECO:0000313" key="2">
    <source>
        <dbReference type="EMBL" id="KII83666.1"/>
    </source>
</evidence>
<sequence length="137" mass="14627">MGSSSQANPEASTSNAVIPDVEMGSVSDSAMDLDPDPAVSHHSPSPPRTQSGRLARKARIPRRFVDVAPAAPAPLPAPQPLPESGGGRILPRVILIVRDTIRTGINKFGLLLRVMRLPLNHHLPPPNRILRPGPLQT</sequence>
<gene>
    <name evidence="2" type="ORF">PLICRDRAFT_180267</name>
</gene>
<name>A0A0C9SKF9_PLICR</name>
<evidence type="ECO:0000313" key="3">
    <source>
        <dbReference type="Proteomes" id="UP000053263"/>
    </source>
</evidence>
<proteinExistence type="predicted"/>
<dbReference type="Proteomes" id="UP000053263">
    <property type="component" value="Unassembled WGS sequence"/>
</dbReference>
<dbReference type="AlphaFoldDB" id="A0A0C9SKF9"/>